<protein>
    <recommendedName>
        <fullName evidence="7">HAT C-terminal dimerisation domain-containing protein</fullName>
    </recommendedName>
</protein>
<dbReference type="Proteomes" id="UP000559256">
    <property type="component" value="Unassembled WGS sequence"/>
</dbReference>
<evidence type="ECO:0000259" key="7">
    <source>
        <dbReference type="Pfam" id="PF05699"/>
    </source>
</evidence>
<proteinExistence type="predicted"/>
<evidence type="ECO:0000256" key="2">
    <source>
        <dbReference type="ARBA" id="ARBA00022723"/>
    </source>
</evidence>
<dbReference type="PANTHER" id="PTHR46481">
    <property type="entry name" value="ZINC FINGER BED DOMAIN-CONTAINING PROTEIN 4"/>
    <property type="match status" value="1"/>
</dbReference>
<evidence type="ECO:0000313" key="8">
    <source>
        <dbReference type="EMBL" id="KAF5328028.1"/>
    </source>
</evidence>
<dbReference type="GO" id="GO:0046983">
    <property type="term" value="F:protein dimerization activity"/>
    <property type="evidence" value="ECO:0007669"/>
    <property type="project" value="InterPro"/>
</dbReference>
<dbReference type="OrthoDB" id="3268424at2759"/>
<name>A0A8H5BT13_9AGAR</name>
<evidence type="ECO:0000256" key="1">
    <source>
        <dbReference type="ARBA" id="ARBA00004123"/>
    </source>
</evidence>
<dbReference type="GO" id="GO:0008270">
    <property type="term" value="F:zinc ion binding"/>
    <property type="evidence" value="ECO:0007669"/>
    <property type="project" value="UniProtKB-KW"/>
</dbReference>
<dbReference type="GO" id="GO:0005634">
    <property type="term" value="C:nucleus"/>
    <property type="evidence" value="ECO:0007669"/>
    <property type="project" value="UniProtKB-SubCell"/>
</dbReference>
<reference evidence="8 9" key="1">
    <citation type="journal article" date="2020" name="ISME J.">
        <title>Uncovering the hidden diversity of litter-decomposition mechanisms in mushroom-forming fungi.</title>
        <authorList>
            <person name="Floudas D."/>
            <person name="Bentzer J."/>
            <person name="Ahren D."/>
            <person name="Johansson T."/>
            <person name="Persson P."/>
            <person name="Tunlid A."/>
        </authorList>
    </citation>
    <scope>NUCLEOTIDE SEQUENCE [LARGE SCALE GENOMIC DNA]</scope>
    <source>
        <strain evidence="8 9">CBS 291.85</strain>
    </source>
</reference>
<evidence type="ECO:0000256" key="6">
    <source>
        <dbReference type="SAM" id="MobiDB-lite"/>
    </source>
</evidence>
<keyword evidence="3" id="KW-0863">Zinc-finger</keyword>
<accession>A0A8H5BT13</accession>
<dbReference type="InterPro" id="IPR008906">
    <property type="entry name" value="HATC_C_dom"/>
</dbReference>
<dbReference type="InterPro" id="IPR012337">
    <property type="entry name" value="RNaseH-like_sf"/>
</dbReference>
<organism evidence="8 9">
    <name type="scientific">Tetrapyrgos nigripes</name>
    <dbReference type="NCBI Taxonomy" id="182062"/>
    <lineage>
        <taxon>Eukaryota</taxon>
        <taxon>Fungi</taxon>
        <taxon>Dikarya</taxon>
        <taxon>Basidiomycota</taxon>
        <taxon>Agaricomycotina</taxon>
        <taxon>Agaricomycetes</taxon>
        <taxon>Agaricomycetidae</taxon>
        <taxon>Agaricales</taxon>
        <taxon>Marasmiineae</taxon>
        <taxon>Marasmiaceae</taxon>
        <taxon>Tetrapyrgos</taxon>
    </lineage>
</organism>
<keyword evidence="5" id="KW-0539">Nucleus</keyword>
<dbReference type="Pfam" id="PF05699">
    <property type="entry name" value="Dimer_Tnp_hAT"/>
    <property type="match status" value="1"/>
</dbReference>
<keyword evidence="4" id="KW-0862">Zinc</keyword>
<comment type="caution">
    <text evidence="8">The sequence shown here is derived from an EMBL/GenBank/DDBJ whole genome shotgun (WGS) entry which is preliminary data.</text>
</comment>
<keyword evidence="9" id="KW-1185">Reference proteome</keyword>
<dbReference type="EMBL" id="JAACJM010000372">
    <property type="protein sequence ID" value="KAF5328028.1"/>
    <property type="molecule type" value="Genomic_DNA"/>
</dbReference>
<feature type="compositionally biased region" description="Acidic residues" evidence="6">
    <location>
        <begin position="529"/>
        <end position="542"/>
    </location>
</feature>
<gene>
    <name evidence="8" type="ORF">D9758_018770</name>
</gene>
<evidence type="ECO:0000256" key="4">
    <source>
        <dbReference type="ARBA" id="ARBA00022833"/>
    </source>
</evidence>
<dbReference type="PANTHER" id="PTHR46481:SF10">
    <property type="entry name" value="ZINC FINGER BED DOMAIN-CONTAINING PROTEIN 39"/>
    <property type="match status" value="1"/>
</dbReference>
<sequence length="542" mass="60863">INLDVLHLQESHTGENLAKFFAGSLKSFGIETKTLGIAMDNASNNDKLLECIPEHLPCDSLVSTETQIRCFGHILNLAAKAFLSVFFTKSKADDDDDDDDDDLELVGGYDGGDVPSDEELGEDEIGIDGHAQLADRGRAERDEIELLTNGLHEVKELTEEDLNMGSSMTTKLRKLGKAFRYKPEPKRDLANACKNNSIKAQNVKHPVGTRWNTWSDVVDRVSEIRMPLDDVVGSNKYSRGGKGKTKLSHLQLDDDEWSLLEEIKPILQWFTMATSRVSTSNRPLLSQVIPLIDTLTDSLLEIQKDWSKSALARAGAAKAIAILNKYYSKTDDTIMYKVTMIIHPLYKLKYFKDSAWEKEWIDIAEKTARDHFEKHYLSGVDNNVSQPKEKPAPKKNDIFAKMDEYGQDNTDNEEDVFTVYLREKTTAEDPISYWTKRLDKPNAKCTPQGALAQMGLDFCSAPAASTDVERLFSGGGLLVTDRRHNLSFPTMQAAMCLNSWFDAGLVPEEEVVKMFNQLSSRRRVKDLESSDEDSSSDEDEVL</sequence>
<evidence type="ECO:0000313" key="9">
    <source>
        <dbReference type="Proteomes" id="UP000559256"/>
    </source>
</evidence>
<dbReference type="SUPFAM" id="SSF53098">
    <property type="entry name" value="Ribonuclease H-like"/>
    <property type="match status" value="1"/>
</dbReference>
<dbReference type="InterPro" id="IPR052035">
    <property type="entry name" value="ZnF_BED_domain_contain"/>
</dbReference>
<feature type="domain" description="HAT C-terminal dimerisation" evidence="7">
    <location>
        <begin position="422"/>
        <end position="501"/>
    </location>
</feature>
<keyword evidence="2" id="KW-0479">Metal-binding</keyword>
<dbReference type="AlphaFoldDB" id="A0A8H5BT13"/>
<feature type="non-terminal residue" evidence="8">
    <location>
        <position position="1"/>
    </location>
</feature>
<feature type="compositionally biased region" description="Acidic residues" evidence="6">
    <location>
        <begin position="93"/>
        <end position="104"/>
    </location>
</feature>
<feature type="region of interest" description="Disordered" evidence="6">
    <location>
        <begin position="92"/>
        <end position="121"/>
    </location>
</feature>
<feature type="region of interest" description="Disordered" evidence="6">
    <location>
        <begin position="522"/>
        <end position="542"/>
    </location>
</feature>
<comment type="subcellular location">
    <subcellularLocation>
        <location evidence="1">Nucleus</location>
    </subcellularLocation>
</comment>
<evidence type="ECO:0000256" key="5">
    <source>
        <dbReference type="ARBA" id="ARBA00023242"/>
    </source>
</evidence>
<evidence type="ECO:0000256" key="3">
    <source>
        <dbReference type="ARBA" id="ARBA00022771"/>
    </source>
</evidence>